<gene>
    <name evidence="2" type="ORF">OV287_46875</name>
</gene>
<evidence type="ECO:0000313" key="3">
    <source>
        <dbReference type="Proteomes" id="UP001207654"/>
    </source>
</evidence>
<dbReference type="InterPro" id="IPR011754">
    <property type="entry name" value="Mxa_paralog_2268"/>
</dbReference>
<feature type="chain" id="PRO_5047215866" evidence="1">
    <location>
        <begin position="21"/>
        <end position="294"/>
    </location>
</feature>
<evidence type="ECO:0000256" key="1">
    <source>
        <dbReference type="SAM" id="SignalP"/>
    </source>
</evidence>
<proteinExistence type="predicted"/>
<keyword evidence="3" id="KW-1185">Reference proteome</keyword>
<dbReference type="Pfam" id="PF09544">
    <property type="entry name" value="DUF2381"/>
    <property type="match status" value="1"/>
</dbReference>
<accession>A0ABT4AJZ1</accession>
<organism evidence="2 3">
    <name type="scientific">Archangium lansingense</name>
    <dbReference type="NCBI Taxonomy" id="2995310"/>
    <lineage>
        <taxon>Bacteria</taxon>
        <taxon>Pseudomonadati</taxon>
        <taxon>Myxococcota</taxon>
        <taxon>Myxococcia</taxon>
        <taxon>Myxococcales</taxon>
        <taxon>Cystobacterineae</taxon>
        <taxon>Archangiaceae</taxon>
        <taxon>Archangium</taxon>
    </lineage>
</organism>
<dbReference type="EMBL" id="JAPNKA010000001">
    <property type="protein sequence ID" value="MCY1081998.1"/>
    <property type="molecule type" value="Genomic_DNA"/>
</dbReference>
<feature type="signal peptide" evidence="1">
    <location>
        <begin position="1"/>
        <end position="20"/>
    </location>
</feature>
<evidence type="ECO:0000313" key="2">
    <source>
        <dbReference type="EMBL" id="MCY1081998.1"/>
    </source>
</evidence>
<keyword evidence="1" id="KW-0732">Signal</keyword>
<comment type="caution">
    <text evidence="2">The sequence shown here is derived from an EMBL/GenBank/DDBJ whole genome shotgun (WGS) entry which is preliminary data.</text>
</comment>
<reference evidence="2 3" key="1">
    <citation type="submission" date="2022-11" db="EMBL/GenBank/DDBJ databases">
        <title>Minimal conservation of predation-associated metabolite biosynthetic gene clusters underscores biosynthetic potential of Myxococcota including descriptions for ten novel species: Archangium lansinium sp. nov., Myxococcus landrumus sp. nov., Nannocystis bai.</title>
        <authorList>
            <person name="Ahearne A."/>
            <person name="Stevens C."/>
            <person name="Phillips K."/>
        </authorList>
    </citation>
    <scope>NUCLEOTIDE SEQUENCE [LARGE SCALE GENOMIC DNA]</scope>
    <source>
        <strain evidence="2 3">MIWBW</strain>
    </source>
</reference>
<dbReference type="RefSeq" id="WP_267540577.1">
    <property type="nucleotide sequence ID" value="NZ_JAPNKA010000001.1"/>
</dbReference>
<protein>
    <submittedName>
        <fullName evidence="2">DUF2381 family protein</fullName>
    </submittedName>
</protein>
<dbReference type="Proteomes" id="UP001207654">
    <property type="component" value="Unassembled WGS sequence"/>
</dbReference>
<name>A0ABT4AJZ1_9BACT</name>
<sequence>MLSSALSLTLTLLSATPATAAVSAPEPQVRSVLMPPDGGAVDVFVRVFVEQDAYTTTAVVLPASVKNVEADADALVNPDTGRWDGDRSGNRLQVAARRPVVTGPGLEVRITLVDETRVTLRLVTRPNIRDVVLNIRERSAINPEESARLAQERLLRPQSLGELVSDKTRLIAERGSEAVINRAMGNGSSFKQTDRLSISFVEVVHDAGISYATLSITNRSDSNWRVDLERINLVGSAIGKVRIISRASERAVIPPGKKSRLVLAYETPPSDSELLATVDEPGSDLPNLLVTVIP</sequence>